<dbReference type="EMBL" id="SEOQ01000018">
    <property type="protein sequence ID" value="TFY72323.1"/>
    <property type="molecule type" value="Genomic_DNA"/>
</dbReference>
<keyword evidence="2" id="KW-0274">FAD</keyword>
<dbReference type="InterPro" id="IPR051104">
    <property type="entry name" value="FAD_monoxygenase"/>
</dbReference>
<dbReference type="InterPro" id="IPR036188">
    <property type="entry name" value="FAD/NAD-bd_sf"/>
</dbReference>
<protein>
    <recommendedName>
        <fullName evidence="4">FAD-binding domain-containing protein</fullName>
    </recommendedName>
</protein>
<dbReference type="GO" id="GO:0071949">
    <property type="term" value="F:FAD binding"/>
    <property type="evidence" value="ECO:0007669"/>
    <property type="project" value="InterPro"/>
</dbReference>
<reference evidence="5 6" key="1">
    <citation type="submission" date="2019-02" db="EMBL/GenBank/DDBJ databases">
        <title>Genome sequencing of the rare red list fungi Dentipellis fragilis.</title>
        <authorList>
            <person name="Buettner E."/>
            <person name="Kellner H."/>
        </authorList>
    </citation>
    <scope>NUCLEOTIDE SEQUENCE [LARGE SCALE GENOMIC DNA]</scope>
    <source>
        <strain evidence="5 6">DSM 105465</strain>
    </source>
</reference>
<proteinExistence type="predicted"/>
<dbReference type="SUPFAM" id="SSF54373">
    <property type="entry name" value="FAD-linked reductases, C-terminal domain"/>
    <property type="match status" value="1"/>
</dbReference>
<dbReference type="PRINTS" id="PR00420">
    <property type="entry name" value="RNGMNOXGNASE"/>
</dbReference>
<organism evidence="5 6">
    <name type="scientific">Dentipellis fragilis</name>
    <dbReference type="NCBI Taxonomy" id="205917"/>
    <lineage>
        <taxon>Eukaryota</taxon>
        <taxon>Fungi</taxon>
        <taxon>Dikarya</taxon>
        <taxon>Basidiomycota</taxon>
        <taxon>Agaricomycotina</taxon>
        <taxon>Agaricomycetes</taxon>
        <taxon>Russulales</taxon>
        <taxon>Hericiaceae</taxon>
        <taxon>Dentipellis</taxon>
    </lineage>
</organism>
<keyword evidence="1" id="KW-0285">Flavoprotein</keyword>
<evidence type="ECO:0000259" key="4">
    <source>
        <dbReference type="Pfam" id="PF01494"/>
    </source>
</evidence>
<evidence type="ECO:0000313" key="5">
    <source>
        <dbReference type="EMBL" id="TFY72323.1"/>
    </source>
</evidence>
<dbReference type="GO" id="GO:0016491">
    <property type="term" value="F:oxidoreductase activity"/>
    <property type="evidence" value="ECO:0007669"/>
    <property type="project" value="UniProtKB-KW"/>
</dbReference>
<dbReference type="PANTHER" id="PTHR46720">
    <property type="entry name" value="HYDROXYLASE, PUTATIVE (AFU_ORTHOLOGUE AFUA_3G01460)-RELATED"/>
    <property type="match status" value="1"/>
</dbReference>
<keyword evidence="6" id="KW-1185">Reference proteome</keyword>
<dbReference type="OrthoDB" id="417877at2759"/>
<evidence type="ECO:0000313" key="6">
    <source>
        <dbReference type="Proteomes" id="UP000298327"/>
    </source>
</evidence>
<dbReference type="STRING" id="205917.A0A4Y9ZEN5"/>
<dbReference type="PANTHER" id="PTHR46720:SF3">
    <property type="entry name" value="FAD-BINDING DOMAIN-CONTAINING PROTEIN-RELATED"/>
    <property type="match status" value="1"/>
</dbReference>
<dbReference type="InterPro" id="IPR002938">
    <property type="entry name" value="FAD-bd"/>
</dbReference>
<dbReference type="SUPFAM" id="SSF51905">
    <property type="entry name" value="FAD/NAD(P)-binding domain"/>
    <property type="match status" value="1"/>
</dbReference>
<feature type="domain" description="FAD-binding" evidence="4">
    <location>
        <begin position="27"/>
        <end position="392"/>
    </location>
</feature>
<accession>A0A4Y9ZEN5</accession>
<name>A0A4Y9ZEN5_9AGAM</name>
<evidence type="ECO:0000256" key="3">
    <source>
        <dbReference type="ARBA" id="ARBA00023002"/>
    </source>
</evidence>
<gene>
    <name evidence="5" type="ORF">EVG20_g699</name>
</gene>
<sequence length="448" mass="49138">MTTLTRTSLLSITPPELFMTETIAKDFRVAIVGGGICGLVGAIGLVRAGIKVDIFEAASKYGEVGAGVGIGPNAVRVLREFGLLDDVESFSPEDPPSVRAFKFILGTGTHDMLYHYPTREDDLGLGVHRASFLDALVKFLDPSVTPTHFNKRCNQISRSNENPLRIILGFSDGTSHETDLVIGADGIRSSVRSMIIQDGSKAEMPTFTNTVAYRGLVSIEKLKLAGVKTELTPSPICWMGDSRHIITFPIKNDHVLNVVAFVTDFSIPMGHLTLPKGEPWVVPVSKEEVVNEYEDWGNDPLTILKSIEQPTKWSLHGLYPPLNSYVKGKVGLIGDAAHAMLPHMGAGAGQGIEDAYVMTRLLAHQQTKASNLEDVLQAYDRIRRPRANAVLLRSKACGDIYEGHGESGPSSRGRETDLQYLWEEVWHHDLDADIQVGIDWLRDEGVFV</sequence>
<dbReference type="Proteomes" id="UP000298327">
    <property type="component" value="Unassembled WGS sequence"/>
</dbReference>
<keyword evidence="3" id="KW-0560">Oxidoreductase</keyword>
<dbReference type="GO" id="GO:0044550">
    <property type="term" value="P:secondary metabolite biosynthetic process"/>
    <property type="evidence" value="ECO:0007669"/>
    <property type="project" value="TreeGrafter"/>
</dbReference>
<dbReference type="AlphaFoldDB" id="A0A4Y9ZEN5"/>
<dbReference type="Pfam" id="PF01494">
    <property type="entry name" value="FAD_binding_3"/>
    <property type="match status" value="1"/>
</dbReference>
<evidence type="ECO:0000256" key="1">
    <source>
        <dbReference type="ARBA" id="ARBA00022630"/>
    </source>
</evidence>
<comment type="caution">
    <text evidence="5">The sequence shown here is derived from an EMBL/GenBank/DDBJ whole genome shotgun (WGS) entry which is preliminary data.</text>
</comment>
<dbReference type="Gene3D" id="3.50.50.60">
    <property type="entry name" value="FAD/NAD(P)-binding domain"/>
    <property type="match status" value="1"/>
</dbReference>
<evidence type="ECO:0000256" key="2">
    <source>
        <dbReference type="ARBA" id="ARBA00022827"/>
    </source>
</evidence>